<evidence type="ECO:0000313" key="2">
    <source>
        <dbReference type="Proteomes" id="UP000248090"/>
    </source>
</evidence>
<keyword evidence="2" id="KW-1185">Reference proteome</keyword>
<accession>A0ABX5LX37</accession>
<sequence>MLDLFSVLYASYLLVTPVQGSVAAYQAQQARSELATAEQVARAIGDDIGAYYLLNKRIPADLKQAGYIKPLPDMIDSVQIRERDGILRVNMKDERFAGGGLIFNPSLTEGGSIQWRCSGVRLPWYWLPASCQAYRPATQPGAAAP</sequence>
<name>A0ABX5LX37_9GAMM</name>
<dbReference type="Proteomes" id="UP000248090">
    <property type="component" value="Unassembled WGS sequence"/>
</dbReference>
<comment type="caution">
    <text evidence="1">The sequence shown here is derived from an EMBL/GenBank/DDBJ whole genome shotgun (WGS) entry which is preliminary data.</text>
</comment>
<protein>
    <submittedName>
        <fullName evidence="1">Uncharacterized protein</fullName>
    </submittedName>
</protein>
<gene>
    <name evidence="1" type="ORF">WH50_11100</name>
</gene>
<dbReference type="Gene3D" id="3.30.700.10">
    <property type="entry name" value="Glycoprotein, Type 4 Pilin"/>
    <property type="match status" value="1"/>
</dbReference>
<dbReference type="RefSeq" id="WP_110187369.1">
    <property type="nucleotide sequence ID" value="NZ_CP177354.1"/>
</dbReference>
<evidence type="ECO:0000313" key="1">
    <source>
        <dbReference type="EMBL" id="PXF31179.1"/>
    </source>
</evidence>
<dbReference type="InterPro" id="IPR045584">
    <property type="entry name" value="Pilin-like"/>
</dbReference>
<reference evidence="1 2" key="1">
    <citation type="submission" date="2015-03" db="EMBL/GenBank/DDBJ databases">
        <authorList>
            <person name="Krishnan R."/>
            <person name="Midha S."/>
            <person name="Patil P.B."/>
            <person name="Rameshkumar N."/>
        </authorList>
    </citation>
    <scope>NUCLEOTIDE SEQUENCE [LARGE SCALE GENOMIC DNA]</scope>
    <source>
        <strain evidence="1 2">L1E11</strain>
    </source>
</reference>
<dbReference type="SUPFAM" id="SSF54523">
    <property type="entry name" value="Pili subunits"/>
    <property type="match status" value="1"/>
</dbReference>
<proteinExistence type="predicted"/>
<organism evidence="1 2">
    <name type="scientific">Pokkaliibacter plantistimulans</name>
    <dbReference type="NCBI Taxonomy" id="1635171"/>
    <lineage>
        <taxon>Bacteria</taxon>
        <taxon>Pseudomonadati</taxon>
        <taxon>Pseudomonadota</taxon>
        <taxon>Gammaproteobacteria</taxon>
        <taxon>Oceanospirillales</taxon>
        <taxon>Balneatrichaceae</taxon>
        <taxon>Pokkaliibacter</taxon>
    </lineage>
</organism>
<dbReference type="EMBL" id="LAPT01000047">
    <property type="protein sequence ID" value="PXF31179.1"/>
    <property type="molecule type" value="Genomic_DNA"/>
</dbReference>